<evidence type="ECO:0000256" key="2">
    <source>
        <dbReference type="ARBA" id="ARBA00009539"/>
    </source>
</evidence>
<dbReference type="GO" id="GO:0006730">
    <property type="term" value="P:one-carbon metabolic process"/>
    <property type="evidence" value="ECO:0007669"/>
    <property type="project" value="UniProtKB-KW"/>
</dbReference>
<name>A0A239ABW9_9ACTN</name>
<evidence type="ECO:0000256" key="7">
    <source>
        <dbReference type="RuleBase" id="RU004474"/>
    </source>
</evidence>
<evidence type="ECO:0000256" key="3">
    <source>
        <dbReference type="ARBA" id="ARBA00012856"/>
    </source>
</evidence>
<keyword evidence="5" id="KW-0521">NADP</keyword>
<sequence length="203" mass="21529">MTELEKPPIGQSTELARASIGQSTEPARASIGQRTIAMIWAQARNGVIGASGGLPWHLPEDLKLFRAVTTGSTVVMGRRTWESLPERFRPLPGRTNVVLTSDPGWSAEGARRAASVADVLAAADDPLWVIGGGAVYAAFLPYADRLVVTDVDVLVEGDTWAPALGDGWRRVARTPDAGWSFSPSSGLRYAVAEYVRGTVASAG</sequence>
<dbReference type="GO" id="GO:0046655">
    <property type="term" value="P:folic acid metabolic process"/>
    <property type="evidence" value="ECO:0007669"/>
    <property type="project" value="TreeGrafter"/>
</dbReference>
<dbReference type="Gene3D" id="3.40.430.10">
    <property type="entry name" value="Dihydrofolate Reductase, subunit A"/>
    <property type="match status" value="1"/>
</dbReference>
<dbReference type="InterPro" id="IPR001796">
    <property type="entry name" value="DHFR_dom"/>
</dbReference>
<dbReference type="PANTHER" id="PTHR48069:SF3">
    <property type="entry name" value="DIHYDROFOLATE REDUCTASE"/>
    <property type="match status" value="1"/>
</dbReference>
<dbReference type="CDD" id="cd00209">
    <property type="entry name" value="DHFR"/>
    <property type="match status" value="1"/>
</dbReference>
<gene>
    <name evidence="10" type="ORF">SAMN06272737_14123</name>
</gene>
<keyword evidence="4" id="KW-0554">One-carbon metabolism</keyword>
<dbReference type="PRINTS" id="PR00070">
    <property type="entry name" value="DHFR"/>
</dbReference>
<accession>A0A239ABW9</accession>
<dbReference type="InterPro" id="IPR012259">
    <property type="entry name" value="DHFR"/>
</dbReference>
<dbReference type="EMBL" id="FZNO01000041">
    <property type="protein sequence ID" value="SNR93105.1"/>
    <property type="molecule type" value="Genomic_DNA"/>
</dbReference>
<feature type="domain" description="DHFR" evidence="9">
    <location>
        <begin position="35"/>
        <end position="196"/>
    </location>
</feature>
<evidence type="ECO:0000256" key="8">
    <source>
        <dbReference type="SAM" id="MobiDB-lite"/>
    </source>
</evidence>
<dbReference type="InterPro" id="IPR017925">
    <property type="entry name" value="DHFR_CS"/>
</dbReference>
<evidence type="ECO:0000256" key="5">
    <source>
        <dbReference type="ARBA" id="ARBA00022857"/>
    </source>
</evidence>
<dbReference type="PANTHER" id="PTHR48069">
    <property type="entry name" value="DIHYDROFOLATE REDUCTASE"/>
    <property type="match status" value="1"/>
</dbReference>
<organism evidence="10 11">
    <name type="scientific">Blastococcus mobilis</name>
    <dbReference type="NCBI Taxonomy" id="1938746"/>
    <lineage>
        <taxon>Bacteria</taxon>
        <taxon>Bacillati</taxon>
        <taxon>Actinomycetota</taxon>
        <taxon>Actinomycetes</taxon>
        <taxon>Geodermatophilales</taxon>
        <taxon>Geodermatophilaceae</taxon>
        <taxon>Blastococcus</taxon>
    </lineage>
</organism>
<dbReference type="GO" id="GO:0005829">
    <property type="term" value="C:cytosol"/>
    <property type="evidence" value="ECO:0007669"/>
    <property type="project" value="TreeGrafter"/>
</dbReference>
<dbReference type="InterPro" id="IPR024072">
    <property type="entry name" value="DHFR-like_dom_sf"/>
</dbReference>
<dbReference type="GO" id="GO:0046654">
    <property type="term" value="P:tetrahydrofolate biosynthetic process"/>
    <property type="evidence" value="ECO:0007669"/>
    <property type="project" value="UniProtKB-UniPathway"/>
</dbReference>
<comment type="similarity">
    <text evidence="2 7">Belongs to the dihydrofolate reductase family.</text>
</comment>
<dbReference type="GO" id="GO:0004146">
    <property type="term" value="F:dihydrofolate reductase activity"/>
    <property type="evidence" value="ECO:0007669"/>
    <property type="project" value="UniProtKB-EC"/>
</dbReference>
<protein>
    <recommendedName>
        <fullName evidence="3">dihydrofolate reductase</fullName>
        <ecNumber evidence="3">1.5.1.3</ecNumber>
    </recommendedName>
</protein>
<dbReference type="Pfam" id="PF00186">
    <property type="entry name" value="DHFR_1"/>
    <property type="match status" value="1"/>
</dbReference>
<dbReference type="GO" id="GO:0046452">
    <property type="term" value="P:dihydrofolate metabolic process"/>
    <property type="evidence" value="ECO:0007669"/>
    <property type="project" value="TreeGrafter"/>
</dbReference>
<keyword evidence="6" id="KW-0560">Oxidoreductase</keyword>
<dbReference type="EC" id="1.5.1.3" evidence="3"/>
<dbReference type="GO" id="GO:0050661">
    <property type="term" value="F:NADP binding"/>
    <property type="evidence" value="ECO:0007669"/>
    <property type="project" value="InterPro"/>
</dbReference>
<keyword evidence="11" id="KW-1185">Reference proteome</keyword>
<evidence type="ECO:0000256" key="6">
    <source>
        <dbReference type="ARBA" id="ARBA00023002"/>
    </source>
</evidence>
<dbReference type="Proteomes" id="UP000198403">
    <property type="component" value="Unassembled WGS sequence"/>
</dbReference>
<dbReference type="SUPFAM" id="SSF53597">
    <property type="entry name" value="Dihydrofolate reductase-like"/>
    <property type="match status" value="1"/>
</dbReference>
<dbReference type="RefSeq" id="WP_254920872.1">
    <property type="nucleotide sequence ID" value="NZ_FZNO01000041.1"/>
</dbReference>
<evidence type="ECO:0000313" key="10">
    <source>
        <dbReference type="EMBL" id="SNR93105.1"/>
    </source>
</evidence>
<evidence type="ECO:0000313" key="11">
    <source>
        <dbReference type="Proteomes" id="UP000198403"/>
    </source>
</evidence>
<feature type="region of interest" description="Disordered" evidence="8">
    <location>
        <begin position="1"/>
        <end position="27"/>
    </location>
</feature>
<evidence type="ECO:0000256" key="1">
    <source>
        <dbReference type="ARBA" id="ARBA00004903"/>
    </source>
</evidence>
<dbReference type="PROSITE" id="PS00075">
    <property type="entry name" value="DHFR_1"/>
    <property type="match status" value="1"/>
</dbReference>
<evidence type="ECO:0000259" key="9">
    <source>
        <dbReference type="PROSITE" id="PS51330"/>
    </source>
</evidence>
<feature type="compositionally biased region" description="Polar residues" evidence="8">
    <location>
        <begin position="10"/>
        <end position="25"/>
    </location>
</feature>
<evidence type="ECO:0000256" key="4">
    <source>
        <dbReference type="ARBA" id="ARBA00022563"/>
    </source>
</evidence>
<proteinExistence type="inferred from homology"/>
<reference evidence="10 11" key="1">
    <citation type="submission" date="2017-06" db="EMBL/GenBank/DDBJ databases">
        <authorList>
            <person name="Kim H.J."/>
            <person name="Triplett B.A."/>
        </authorList>
    </citation>
    <scope>NUCLEOTIDE SEQUENCE [LARGE SCALE GENOMIC DNA]</scope>
    <source>
        <strain evidence="10 11">DSM 44272</strain>
    </source>
</reference>
<dbReference type="PROSITE" id="PS51330">
    <property type="entry name" value="DHFR_2"/>
    <property type="match status" value="1"/>
</dbReference>
<comment type="pathway">
    <text evidence="1">Cofactor biosynthesis; tetrahydrofolate biosynthesis; 5,6,7,8-tetrahydrofolate from 7,8-dihydrofolate: step 1/1.</text>
</comment>
<dbReference type="AlphaFoldDB" id="A0A239ABW9"/>
<dbReference type="UniPathway" id="UPA00077">
    <property type="reaction ID" value="UER00158"/>
</dbReference>